<dbReference type="OrthoDB" id="674604at2759"/>
<dbReference type="AlphaFoldDB" id="A0A8H5YUU5"/>
<dbReference type="Proteomes" id="UP000544331">
    <property type="component" value="Unassembled WGS sequence"/>
</dbReference>
<dbReference type="EMBL" id="JAAOAN010000182">
    <property type="protein sequence ID" value="KAF5717685.1"/>
    <property type="molecule type" value="Genomic_DNA"/>
</dbReference>
<keyword evidence="2" id="KW-1185">Reference proteome</keyword>
<name>A0A8H5YUU5_9HYPO</name>
<protein>
    <submittedName>
        <fullName evidence="1">Uncharacterized protein</fullName>
    </submittedName>
</protein>
<dbReference type="SUPFAM" id="SSF82171">
    <property type="entry name" value="DPP6 N-terminal domain-like"/>
    <property type="match status" value="1"/>
</dbReference>
<dbReference type="InterPro" id="IPR015943">
    <property type="entry name" value="WD40/YVTN_repeat-like_dom_sf"/>
</dbReference>
<gene>
    <name evidence="1" type="ORF">FMUND_5631</name>
</gene>
<evidence type="ECO:0000313" key="1">
    <source>
        <dbReference type="EMBL" id="KAF5717685.1"/>
    </source>
</evidence>
<comment type="caution">
    <text evidence="1">The sequence shown here is derived from an EMBL/GenBank/DDBJ whole genome shotgun (WGS) entry which is preliminary data.</text>
</comment>
<evidence type="ECO:0000313" key="2">
    <source>
        <dbReference type="Proteomes" id="UP000544331"/>
    </source>
</evidence>
<organism evidence="1 2">
    <name type="scientific">Fusarium mundagurra</name>
    <dbReference type="NCBI Taxonomy" id="1567541"/>
    <lineage>
        <taxon>Eukaryota</taxon>
        <taxon>Fungi</taxon>
        <taxon>Dikarya</taxon>
        <taxon>Ascomycota</taxon>
        <taxon>Pezizomycotina</taxon>
        <taxon>Sordariomycetes</taxon>
        <taxon>Hypocreomycetidae</taxon>
        <taxon>Hypocreales</taxon>
        <taxon>Nectriaceae</taxon>
        <taxon>Fusarium</taxon>
        <taxon>Fusarium fujikuroi species complex</taxon>
    </lineage>
</organism>
<reference evidence="1 2" key="1">
    <citation type="submission" date="2020-05" db="EMBL/GenBank/DDBJ databases">
        <title>Identification and distribution of gene clusters putatively required for synthesis of sphingolipid metabolism inhibitors in phylogenetically diverse species of the filamentous fungus Fusarium.</title>
        <authorList>
            <person name="Kim H.-S."/>
            <person name="Busman M."/>
            <person name="Brown D.W."/>
            <person name="Divon H."/>
            <person name="Uhlig S."/>
            <person name="Proctor R.H."/>
        </authorList>
    </citation>
    <scope>NUCLEOTIDE SEQUENCE [LARGE SCALE GENOMIC DNA]</scope>
    <source>
        <strain evidence="1 2">NRRL 66235</strain>
    </source>
</reference>
<proteinExistence type="predicted"/>
<dbReference type="Gene3D" id="2.130.10.10">
    <property type="entry name" value="YVTN repeat-like/Quinoprotein amine dehydrogenase"/>
    <property type="match status" value="1"/>
</dbReference>
<accession>A0A8H5YUU5</accession>
<sequence length="335" mass="36972">MADADAYQASITGIRLPHWAHDTGNVMLLVIWWRSKIKTYLLAASHPSTCLGEDTGQSPILVHLEPPTLSAEGAEGSIKYLDGHFRAWDLTTGQCIISLQTKIHSAPASDGPALSVSPDDHWIVSVRDRNVKIIALDTFSVTRELNFTGLVYDAAVSHDSQFLLVLFSKTSETESSAWGFASHEHQEFLLSKFSIDNGDKLASIRPPSNAQGILAVSSDARFVVIRTAEAIASSEEGACVILADTRESLYQFRLPSGTYRASLIQDNSILVLCDRTHKTFRDFTTGLLLRRLEVDIGFQGMQFDFDANTLEVHTNFGTLALHEAFNDETRKICLD</sequence>